<dbReference type="InterPro" id="IPR001487">
    <property type="entry name" value="Bromodomain"/>
</dbReference>
<protein>
    <recommendedName>
        <fullName evidence="5">Bromo domain-containing protein</fullName>
    </recommendedName>
</protein>
<name>A0ABD3SNS2_9LAMI</name>
<feature type="compositionally biased region" description="Pro residues" evidence="4">
    <location>
        <begin position="616"/>
        <end position="625"/>
    </location>
</feature>
<feature type="region of interest" description="Disordered" evidence="4">
    <location>
        <begin position="710"/>
        <end position="756"/>
    </location>
</feature>
<feature type="compositionally biased region" description="Basic and acidic residues" evidence="4">
    <location>
        <begin position="496"/>
        <end position="510"/>
    </location>
</feature>
<feature type="compositionally biased region" description="Basic and acidic residues" evidence="4">
    <location>
        <begin position="44"/>
        <end position="61"/>
    </location>
</feature>
<feature type="compositionally biased region" description="Low complexity" evidence="4">
    <location>
        <begin position="594"/>
        <end position="611"/>
    </location>
</feature>
<dbReference type="CDD" id="cd04369">
    <property type="entry name" value="Bromodomain"/>
    <property type="match status" value="1"/>
</dbReference>
<organism evidence="6 7">
    <name type="scientific">Penstemon smallii</name>
    <dbReference type="NCBI Taxonomy" id="265156"/>
    <lineage>
        <taxon>Eukaryota</taxon>
        <taxon>Viridiplantae</taxon>
        <taxon>Streptophyta</taxon>
        <taxon>Embryophyta</taxon>
        <taxon>Tracheophyta</taxon>
        <taxon>Spermatophyta</taxon>
        <taxon>Magnoliopsida</taxon>
        <taxon>eudicotyledons</taxon>
        <taxon>Gunneridae</taxon>
        <taxon>Pentapetalae</taxon>
        <taxon>asterids</taxon>
        <taxon>lamiids</taxon>
        <taxon>Lamiales</taxon>
        <taxon>Plantaginaceae</taxon>
        <taxon>Cheloneae</taxon>
        <taxon>Penstemon</taxon>
    </lineage>
</organism>
<feature type="region of interest" description="Disordered" evidence="4">
    <location>
        <begin position="489"/>
        <end position="555"/>
    </location>
</feature>
<feature type="compositionally biased region" description="Low complexity" evidence="4">
    <location>
        <begin position="1051"/>
        <end position="1066"/>
    </location>
</feature>
<evidence type="ECO:0000256" key="3">
    <source>
        <dbReference type="SAM" id="Coils"/>
    </source>
</evidence>
<keyword evidence="3" id="KW-0175">Coiled coil</keyword>
<comment type="caution">
    <text evidence="6">The sequence shown here is derived from an EMBL/GenBank/DDBJ whole genome shotgun (WGS) entry which is preliminary data.</text>
</comment>
<feature type="coiled-coil region" evidence="3">
    <location>
        <begin position="928"/>
        <end position="962"/>
    </location>
</feature>
<dbReference type="PANTHER" id="PTHR31016:SF20">
    <property type="entry name" value="HEAT-INDUCIBLE TRANSCRIPTION REPRESSOR-RELATED"/>
    <property type="match status" value="1"/>
</dbReference>
<sequence length="1080" mass="120876">MKLEFDMNALTDFRKLQKATWRDGQIRRRSPRISALDANQFGEEDVRGRGRGRGRDEEQRTIRTNKIKRRFDDAAGAGAGAGAEALKSTSKLAKQVWKVGRDVPQNEEHSAKYMDWRYGHESQENHKSNNSANKDGKASIIPAKHILELVLDTLQSFRIYRRAFLNQKRDTYEIFAEPVDPDEVEEYYEIIREPMDFGTMRAKLHEGMYQNLEQFEHDVYLIPENAMHFNSSTTVYFRQARAIHDLAKKVFDALKTDPDNFVSEFSSTRRRSMRKALSDTKDSNISFLKSSTTKTNYVSFKGTPPSPLGSSIFRRTSKKNPGCTGMTDHFGSRNFFTEKRNGRLTSSEVEDMRSTWRSPSYNENDDFGSTFYSSSKPLMMMNEGDIRYEDSLLSFVKDLGPIAQMVAKRKLSVGGQHGSKCNQINVDVAAVKTNNNNNNNNNNTFRTFRDFADGRHPSFLKANSNNIIIDLTEDGEAANGIINKKVKVKYSSSDPGGKEKTVCGGKEKIDPPPPPLTLTTPGHADDKQDGFTKTRKMRRGGSCSSNLGKPGDDDNVGRPVILALENTHSIHVAEFKSRNKKGSPLTTVPPPLKSQSQSQSQNQNQNQNQSQDSHSRPPPPPPPPTLQSGGEKEGAQPMPSVSRFTFDLPFLKARLGLMGRAGCHAGGGDCELNGGGGKLDRSVMCMDQVESIGIVKRPFLYNHQSSLSRRPPLPFDKMDTKRKGGGMAYRRKQGMGRSSTFKEETFYRPPPEEPSSLAAQAIRASANNKGSSPTYDYTSMESSNEGGSFWGVVARKAKAILDDDNNNNNNNNNVVPCQSESELFYHSSRASDQVEISKKMDNPTLRKGLDAFTSSMNRIGNAFEEGRTIVESKTADLIQETRKLQMRRKCINSEEQNLVSSGQSKNLTSQEDQLKASRDVAMATAAKAKLLLRELKTVKADLAFAKQRSSQLEEENKILREGREKGVNHADDDMIRLQLETLLAEKARLAHENSVYARENRFLREIVEYHQLTMQDVVYLDEGMEEFTEVYPTTAVSRTLSVSPPSPMSPRSPSQISLPRSSSSSSIRKEMLPPSPKDRG</sequence>
<dbReference type="Proteomes" id="UP001634393">
    <property type="component" value="Unassembled WGS sequence"/>
</dbReference>
<feature type="compositionally biased region" description="Basic and acidic residues" evidence="4">
    <location>
        <begin position="1067"/>
        <end position="1080"/>
    </location>
</feature>
<keyword evidence="1 2" id="KW-0103">Bromodomain</keyword>
<evidence type="ECO:0000256" key="2">
    <source>
        <dbReference type="PROSITE-ProRule" id="PRU00035"/>
    </source>
</evidence>
<evidence type="ECO:0000256" key="4">
    <source>
        <dbReference type="SAM" id="MobiDB-lite"/>
    </source>
</evidence>
<dbReference type="PANTHER" id="PTHR31016">
    <property type="entry name" value="OS04G0228100 PROTEIN"/>
    <property type="match status" value="1"/>
</dbReference>
<dbReference type="InterPro" id="IPR036427">
    <property type="entry name" value="Bromodomain-like_sf"/>
</dbReference>
<reference evidence="6 7" key="1">
    <citation type="submission" date="2024-12" db="EMBL/GenBank/DDBJ databases">
        <title>The unique morphological basis and parallel evolutionary history of personate flowers in Penstemon.</title>
        <authorList>
            <person name="Depatie T.H."/>
            <person name="Wessinger C.A."/>
        </authorList>
    </citation>
    <scope>NUCLEOTIDE SEQUENCE [LARGE SCALE GENOMIC DNA]</scope>
    <source>
        <strain evidence="6">WTNN_2</strain>
        <tissue evidence="6">Leaf</tissue>
    </source>
</reference>
<feature type="region of interest" description="Disordered" evidence="4">
    <location>
        <begin position="32"/>
        <end position="61"/>
    </location>
</feature>
<feature type="compositionally biased region" description="Basic and acidic residues" evidence="4">
    <location>
        <begin position="523"/>
        <end position="532"/>
    </location>
</feature>
<dbReference type="PRINTS" id="PR00503">
    <property type="entry name" value="BROMODOMAIN"/>
</dbReference>
<evidence type="ECO:0000259" key="5">
    <source>
        <dbReference type="PROSITE" id="PS50014"/>
    </source>
</evidence>
<feature type="region of interest" description="Disordered" evidence="4">
    <location>
        <begin position="573"/>
        <end position="641"/>
    </location>
</feature>
<accession>A0ABD3SNS2</accession>
<dbReference type="Gene3D" id="1.20.920.10">
    <property type="entry name" value="Bromodomain-like"/>
    <property type="match status" value="1"/>
</dbReference>
<dbReference type="Pfam" id="PF00439">
    <property type="entry name" value="Bromodomain"/>
    <property type="match status" value="1"/>
</dbReference>
<gene>
    <name evidence="6" type="ORF">ACJIZ3_022243</name>
</gene>
<dbReference type="PROSITE" id="PS50014">
    <property type="entry name" value="BROMODOMAIN_2"/>
    <property type="match status" value="1"/>
</dbReference>
<evidence type="ECO:0000313" key="7">
    <source>
        <dbReference type="Proteomes" id="UP001634393"/>
    </source>
</evidence>
<dbReference type="SUPFAM" id="SSF47370">
    <property type="entry name" value="Bromodomain"/>
    <property type="match status" value="1"/>
</dbReference>
<proteinExistence type="predicted"/>
<feature type="domain" description="Bromo" evidence="5">
    <location>
        <begin position="167"/>
        <end position="237"/>
    </location>
</feature>
<keyword evidence="7" id="KW-1185">Reference proteome</keyword>
<dbReference type="AlphaFoldDB" id="A0ABD3SNS2"/>
<dbReference type="EMBL" id="JBJXBP010000006">
    <property type="protein sequence ID" value="KAL3826214.1"/>
    <property type="molecule type" value="Genomic_DNA"/>
</dbReference>
<feature type="region of interest" description="Disordered" evidence="4">
    <location>
        <begin position="1038"/>
        <end position="1080"/>
    </location>
</feature>
<evidence type="ECO:0000313" key="6">
    <source>
        <dbReference type="EMBL" id="KAL3826214.1"/>
    </source>
</evidence>
<dbReference type="SMART" id="SM00297">
    <property type="entry name" value="BROMO"/>
    <property type="match status" value="1"/>
</dbReference>
<evidence type="ECO:0000256" key="1">
    <source>
        <dbReference type="ARBA" id="ARBA00023117"/>
    </source>
</evidence>